<proteinExistence type="predicted"/>
<dbReference type="Proteomes" id="UP001159364">
    <property type="component" value="Linkage Group LG11"/>
</dbReference>
<comment type="caution">
    <text evidence="1">The sequence shown here is derived from an EMBL/GenBank/DDBJ whole genome shotgun (WGS) entry which is preliminary data.</text>
</comment>
<organism evidence="1 2">
    <name type="scientific">Erythroxylum novogranatense</name>
    <dbReference type="NCBI Taxonomy" id="1862640"/>
    <lineage>
        <taxon>Eukaryota</taxon>
        <taxon>Viridiplantae</taxon>
        <taxon>Streptophyta</taxon>
        <taxon>Embryophyta</taxon>
        <taxon>Tracheophyta</taxon>
        <taxon>Spermatophyta</taxon>
        <taxon>Magnoliopsida</taxon>
        <taxon>eudicotyledons</taxon>
        <taxon>Gunneridae</taxon>
        <taxon>Pentapetalae</taxon>
        <taxon>rosids</taxon>
        <taxon>fabids</taxon>
        <taxon>Malpighiales</taxon>
        <taxon>Erythroxylaceae</taxon>
        <taxon>Erythroxylum</taxon>
    </lineage>
</organism>
<reference evidence="1 2" key="1">
    <citation type="submission" date="2021-09" db="EMBL/GenBank/DDBJ databases">
        <title>Genomic insights and catalytic innovation underlie evolution of tropane alkaloids biosynthesis.</title>
        <authorList>
            <person name="Wang Y.-J."/>
            <person name="Tian T."/>
            <person name="Huang J.-P."/>
            <person name="Huang S.-X."/>
        </authorList>
    </citation>
    <scope>NUCLEOTIDE SEQUENCE [LARGE SCALE GENOMIC DNA]</scope>
    <source>
        <strain evidence="1">KIB-2018</strain>
        <tissue evidence="1">Leaf</tissue>
    </source>
</reference>
<protein>
    <submittedName>
        <fullName evidence="1">Uncharacterized protein</fullName>
    </submittedName>
</protein>
<sequence length="77" mass="8741">MYAWRNNGATDDGFSCKAMDGFVFVGSWLGKAKRFHSLKADWVFIHNPCRTLFVGRQFGLGLIGYVQQQHLQQSGIM</sequence>
<name>A0AAV8SH47_9ROSI</name>
<evidence type="ECO:0000313" key="2">
    <source>
        <dbReference type="Proteomes" id="UP001159364"/>
    </source>
</evidence>
<dbReference type="AlphaFoldDB" id="A0AAV8SH47"/>
<keyword evidence="2" id="KW-1185">Reference proteome</keyword>
<accession>A0AAV8SH47</accession>
<evidence type="ECO:0000313" key="1">
    <source>
        <dbReference type="EMBL" id="KAJ8751334.1"/>
    </source>
</evidence>
<gene>
    <name evidence="1" type="ORF">K2173_016521</name>
</gene>
<dbReference type="EMBL" id="JAIWQS010000011">
    <property type="protein sequence ID" value="KAJ8751334.1"/>
    <property type="molecule type" value="Genomic_DNA"/>
</dbReference>